<dbReference type="Proteomes" id="UP001165580">
    <property type="component" value="Unassembled WGS sequence"/>
</dbReference>
<evidence type="ECO:0000313" key="1">
    <source>
        <dbReference type="EMBL" id="MCS5713036.1"/>
    </source>
</evidence>
<sequence length="87" mass="9187">MRHELLVEADAIVGALSPARREAVRELVINVTRRGVLDDRARSFLDRASGTTLLGEVLAQALIETVGRSAALEGPATVGRPAIEGLA</sequence>
<organism evidence="1 2">
    <name type="scientific">Herbiconiux gentiana</name>
    <dbReference type="NCBI Taxonomy" id="2970912"/>
    <lineage>
        <taxon>Bacteria</taxon>
        <taxon>Bacillati</taxon>
        <taxon>Actinomycetota</taxon>
        <taxon>Actinomycetes</taxon>
        <taxon>Micrococcales</taxon>
        <taxon>Microbacteriaceae</taxon>
        <taxon>Herbiconiux</taxon>
    </lineage>
</organism>
<name>A0ABT2GA18_9MICO</name>
<gene>
    <name evidence="1" type="ORF">NVV95_00565</name>
</gene>
<evidence type="ECO:0000313" key="2">
    <source>
        <dbReference type="Proteomes" id="UP001165580"/>
    </source>
</evidence>
<dbReference type="EMBL" id="JANTEZ010000001">
    <property type="protein sequence ID" value="MCS5713036.1"/>
    <property type="molecule type" value="Genomic_DNA"/>
</dbReference>
<proteinExistence type="predicted"/>
<keyword evidence="2" id="KW-1185">Reference proteome</keyword>
<comment type="caution">
    <text evidence="1">The sequence shown here is derived from an EMBL/GenBank/DDBJ whole genome shotgun (WGS) entry which is preliminary data.</text>
</comment>
<protein>
    <submittedName>
        <fullName evidence="1">Uncharacterized protein</fullName>
    </submittedName>
</protein>
<dbReference type="RefSeq" id="WP_259484597.1">
    <property type="nucleotide sequence ID" value="NZ_JANTEZ010000001.1"/>
</dbReference>
<accession>A0ABT2GA18</accession>
<reference evidence="1" key="1">
    <citation type="submission" date="2022-08" db="EMBL/GenBank/DDBJ databases">
        <authorList>
            <person name="Deng Y."/>
            <person name="Han X.-F."/>
            <person name="Zhang Y.-Q."/>
        </authorList>
    </citation>
    <scope>NUCLEOTIDE SEQUENCE</scope>
    <source>
        <strain evidence="1">CPCC 205716</strain>
    </source>
</reference>